<dbReference type="InterPro" id="IPR017871">
    <property type="entry name" value="ABC_transporter-like_CS"/>
</dbReference>
<evidence type="ECO:0000313" key="10">
    <source>
        <dbReference type="EMBL" id="OJG19675.1"/>
    </source>
</evidence>
<dbReference type="Gene3D" id="1.20.1560.10">
    <property type="entry name" value="ABC transporter type 1, transmembrane domain"/>
    <property type="match status" value="1"/>
</dbReference>
<name>A0A1L8RIY5_9ENTE</name>
<feature type="transmembrane region" description="Helical" evidence="7">
    <location>
        <begin position="38"/>
        <end position="69"/>
    </location>
</feature>
<dbReference type="InterPro" id="IPR011527">
    <property type="entry name" value="ABC1_TM_dom"/>
</dbReference>
<evidence type="ECO:0000313" key="11">
    <source>
        <dbReference type="Proteomes" id="UP000181884"/>
    </source>
</evidence>
<dbReference type="PROSITE" id="PS50929">
    <property type="entry name" value="ABC_TM1F"/>
    <property type="match status" value="1"/>
</dbReference>
<comment type="subcellular location">
    <subcellularLocation>
        <location evidence="1">Cell membrane</location>
        <topology evidence="1">Multi-pass membrane protein</topology>
    </subcellularLocation>
</comment>
<feature type="transmembrane region" description="Helical" evidence="7">
    <location>
        <begin position="142"/>
        <end position="164"/>
    </location>
</feature>
<dbReference type="GO" id="GO:0034040">
    <property type="term" value="F:ATPase-coupled lipid transmembrane transporter activity"/>
    <property type="evidence" value="ECO:0007669"/>
    <property type="project" value="TreeGrafter"/>
</dbReference>
<dbReference type="CDD" id="cd03228">
    <property type="entry name" value="ABCC_MRP_Like"/>
    <property type="match status" value="1"/>
</dbReference>
<evidence type="ECO:0008006" key="12">
    <source>
        <dbReference type="Google" id="ProtNLM"/>
    </source>
</evidence>
<reference evidence="10 11" key="1">
    <citation type="submission" date="2014-12" db="EMBL/GenBank/DDBJ databases">
        <title>Draft genome sequences of 29 type strains of Enterococci.</title>
        <authorList>
            <person name="Zhong Z."/>
            <person name="Sun Z."/>
            <person name="Liu W."/>
            <person name="Zhang W."/>
            <person name="Zhang H."/>
        </authorList>
    </citation>
    <scope>NUCLEOTIDE SEQUENCE [LARGE SCALE GENOMIC DNA]</scope>
    <source>
        <strain evidence="10 11">DSM 17029</strain>
    </source>
</reference>
<evidence type="ECO:0000256" key="6">
    <source>
        <dbReference type="ARBA" id="ARBA00023136"/>
    </source>
</evidence>
<dbReference type="EMBL" id="JXKH01000002">
    <property type="protein sequence ID" value="OJG19675.1"/>
    <property type="molecule type" value="Genomic_DNA"/>
</dbReference>
<evidence type="ECO:0000256" key="4">
    <source>
        <dbReference type="ARBA" id="ARBA00022840"/>
    </source>
</evidence>
<evidence type="ECO:0000256" key="7">
    <source>
        <dbReference type="SAM" id="Phobius"/>
    </source>
</evidence>
<dbReference type="InterPro" id="IPR027417">
    <property type="entry name" value="P-loop_NTPase"/>
</dbReference>
<keyword evidence="5 7" id="KW-1133">Transmembrane helix</keyword>
<proteinExistence type="predicted"/>
<dbReference type="STRING" id="214095.RU97_GL001246"/>
<evidence type="ECO:0000256" key="1">
    <source>
        <dbReference type="ARBA" id="ARBA00004651"/>
    </source>
</evidence>
<dbReference type="Pfam" id="PF00005">
    <property type="entry name" value="ABC_tran"/>
    <property type="match status" value="1"/>
</dbReference>
<keyword evidence="6 7" id="KW-0472">Membrane</keyword>
<comment type="caution">
    <text evidence="10">The sequence shown here is derived from an EMBL/GenBank/DDBJ whole genome shotgun (WGS) entry which is preliminary data.</text>
</comment>
<evidence type="ECO:0000256" key="3">
    <source>
        <dbReference type="ARBA" id="ARBA00022741"/>
    </source>
</evidence>
<dbReference type="SUPFAM" id="SSF90123">
    <property type="entry name" value="ABC transporter transmembrane region"/>
    <property type="match status" value="1"/>
</dbReference>
<keyword evidence="4" id="KW-0067">ATP-binding</keyword>
<evidence type="ECO:0000259" key="8">
    <source>
        <dbReference type="PROSITE" id="PS50893"/>
    </source>
</evidence>
<dbReference type="SUPFAM" id="SSF52540">
    <property type="entry name" value="P-loop containing nucleoside triphosphate hydrolases"/>
    <property type="match status" value="1"/>
</dbReference>
<dbReference type="PANTHER" id="PTHR24221">
    <property type="entry name" value="ATP-BINDING CASSETTE SUB-FAMILY B"/>
    <property type="match status" value="1"/>
</dbReference>
<dbReference type="GO" id="GO:0005886">
    <property type="term" value="C:plasma membrane"/>
    <property type="evidence" value="ECO:0007669"/>
    <property type="project" value="UniProtKB-SubCell"/>
</dbReference>
<dbReference type="InterPro" id="IPR036640">
    <property type="entry name" value="ABC1_TM_sf"/>
</dbReference>
<accession>A0A1L8RIY5</accession>
<evidence type="ECO:0000256" key="5">
    <source>
        <dbReference type="ARBA" id="ARBA00022989"/>
    </source>
</evidence>
<dbReference type="SMART" id="SM00382">
    <property type="entry name" value="AAA"/>
    <property type="match status" value="1"/>
</dbReference>
<dbReference type="GO" id="GO:0140359">
    <property type="term" value="F:ABC-type transporter activity"/>
    <property type="evidence" value="ECO:0007669"/>
    <property type="project" value="InterPro"/>
</dbReference>
<keyword evidence="11" id="KW-1185">Reference proteome</keyword>
<evidence type="ECO:0000259" key="9">
    <source>
        <dbReference type="PROSITE" id="PS50929"/>
    </source>
</evidence>
<dbReference type="InterPro" id="IPR003593">
    <property type="entry name" value="AAA+_ATPase"/>
</dbReference>
<dbReference type="Proteomes" id="UP000181884">
    <property type="component" value="Unassembled WGS sequence"/>
</dbReference>
<organism evidence="10 11">
    <name type="scientific">Enterococcus canis</name>
    <dbReference type="NCBI Taxonomy" id="214095"/>
    <lineage>
        <taxon>Bacteria</taxon>
        <taxon>Bacillati</taxon>
        <taxon>Bacillota</taxon>
        <taxon>Bacilli</taxon>
        <taxon>Lactobacillales</taxon>
        <taxon>Enterococcaceae</taxon>
        <taxon>Enterococcus</taxon>
    </lineage>
</organism>
<evidence type="ECO:0000256" key="2">
    <source>
        <dbReference type="ARBA" id="ARBA00022692"/>
    </source>
</evidence>
<feature type="domain" description="ABC transmembrane type-1" evidence="9">
    <location>
        <begin position="1"/>
        <end position="198"/>
    </location>
</feature>
<feature type="domain" description="ABC transporter" evidence="8">
    <location>
        <begin position="227"/>
        <end position="426"/>
    </location>
</feature>
<dbReference type="GO" id="GO:0016887">
    <property type="term" value="F:ATP hydrolysis activity"/>
    <property type="evidence" value="ECO:0007669"/>
    <property type="project" value="InterPro"/>
</dbReference>
<keyword evidence="3" id="KW-0547">Nucleotide-binding</keyword>
<dbReference type="InterPro" id="IPR003439">
    <property type="entry name" value="ABC_transporter-like_ATP-bd"/>
</dbReference>
<dbReference type="PROSITE" id="PS00211">
    <property type="entry name" value="ABC_TRANSPORTER_1"/>
    <property type="match status" value="1"/>
</dbReference>
<dbReference type="PROSITE" id="PS50893">
    <property type="entry name" value="ABC_TRANSPORTER_2"/>
    <property type="match status" value="1"/>
</dbReference>
<dbReference type="Gene3D" id="3.40.50.300">
    <property type="entry name" value="P-loop containing nucleotide triphosphate hydrolases"/>
    <property type="match status" value="1"/>
</dbReference>
<dbReference type="InterPro" id="IPR039421">
    <property type="entry name" value="Type_1_exporter"/>
</dbReference>
<sequence length="428" mass="47785">MKEFNKITADGYVSKLSNDVFQIETQGLMSLYNLFSNIWLVLFSMAALALFNLWLVVLVTTLTGLILYIPRKFGNVLVDLGQQLSLSNAQFIKHIGNIIKGYTVFRYNNSLAQIPKKITEYSEELANNKITITKTKAKITNFIAFSSLMSQMIVDVLTGFLAIIGQTTIGAISSSGNLAANIFNSVSLLGQSVMELKSVEPVMENFFSEKSVKQHNKNSLNHFTDSIQIENLSFGYNENNPIIANFNFDIKKGGKYLLTGDSGSGKSTLLKILIGDIENYSGKILVDGQELKDVNVQHIIQYIDQDNYLFNDTYKENISLGNKYTDTEIIEALNKASIDFIDDIAKLVKNNGSNLSGGQKQRLALARAFIRNKSVILFDEGTSSLDKKNSLLIENLLLEDKELTVVMVTHHPLEENINKFDQVVSIKK</sequence>
<dbReference type="AlphaFoldDB" id="A0A1L8RIY5"/>
<dbReference type="PANTHER" id="PTHR24221:SF654">
    <property type="entry name" value="ATP-BINDING CASSETTE SUB-FAMILY B MEMBER 6"/>
    <property type="match status" value="1"/>
</dbReference>
<gene>
    <name evidence="10" type="ORF">RU97_GL001246</name>
</gene>
<keyword evidence="2 7" id="KW-0812">Transmembrane</keyword>
<protein>
    <recommendedName>
        <fullName evidence="12">ABC transporter ATP-binding protein</fullName>
    </recommendedName>
</protein>
<dbReference type="GO" id="GO:0005524">
    <property type="term" value="F:ATP binding"/>
    <property type="evidence" value="ECO:0007669"/>
    <property type="project" value="UniProtKB-KW"/>
</dbReference>